<reference evidence="3 4" key="1">
    <citation type="submission" date="2023-03" db="EMBL/GenBank/DDBJ databases">
        <title>Host association and intracellularity evolved multiple times independently in the Rickettsiales.</title>
        <authorList>
            <person name="Castelli M."/>
            <person name="Nardi T."/>
            <person name="Gammuto L."/>
            <person name="Bellinzona G."/>
            <person name="Sabaneyeva E."/>
            <person name="Potekhin A."/>
            <person name="Serra V."/>
            <person name="Petroni G."/>
            <person name="Sassera D."/>
        </authorList>
    </citation>
    <scope>NUCLEOTIDE SEQUENCE [LARGE SCALE GENOMIC DNA]</scope>
    <source>
        <strain evidence="3 4">Sr 2-6</strain>
    </source>
</reference>
<dbReference type="RefSeq" id="WP_410519757.1">
    <property type="nucleotide sequence ID" value="NZ_JARJFB010000047.1"/>
</dbReference>
<comment type="caution">
    <text evidence="3">The sequence shown here is derived from an EMBL/GenBank/DDBJ whole genome shotgun (WGS) entry which is preliminary data.</text>
</comment>
<comment type="similarity">
    <text evidence="1 2">Belongs to the UPF0301 (AlgH) family.</text>
</comment>
<protein>
    <recommendedName>
        <fullName evidence="2">UPF0301 protein Megvenef_00759</fullName>
    </recommendedName>
</protein>
<dbReference type="HAMAP" id="MF_00758">
    <property type="entry name" value="UPF0301"/>
    <property type="match status" value="1"/>
</dbReference>
<dbReference type="Gene3D" id="3.40.1740.10">
    <property type="entry name" value="VC0467-like"/>
    <property type="match status" value="1"/>
</dbReference>
<gene>
    <name evidence="3" type="ORF">Megvenef_00759</name>
</gene>
<name>A0ABU5NCA1_9RICK</name>
<dbReference type="Proteomes" id="UP001291687">
    <property type="component" value="Unassembled WGS sequence"/>
</dbReference>
<keyword evidence="4" id="KW-1185">Reference proteome</keyword>
<evidence type="ECO:0000313" key="3">
    <source>
        <dbReference type="EMBL" id="MEA0970790.1"/>
    </source>
</evidence>
<sequence length="190" mass="21050">MDQNFSDLTGKILIASPFAMEGNVFHKSLIYVVKHANEGSIGLIFNRPVRSALANNLFNKVDANFNFDNLELNIHIGGPVEVERGFFLHSSEYDKNLLFNPNQGELAVSSNVQILQDIATGIGPKNSLFIVGYTGWGSGQLDFELEHNLWIIADPDKELIFSENDSDKWTKALNIVGVSSNDFIPFVATC</sequence>
<dbReference type="Pfam" id="PF02622">
    <property type="entry name" value="DUF179"/>
    <property type="match status" value="1"/>
</dbReference>
<dbReference type="EMBL" id="JARJFB010000047">
    <property type="protein sequence ID" value="MEA0970790.1"/>
    <property type="molecule type" value="Genomic_DNA"/>
</dbReference>
<proteinExistence type="inferred from homology"/>
<evidence type="ECO:0000256" key="2">
    <source>
        <dbReference type="HAMAP-Rule" id="MF_00758"/>
    </source>
</evidence>
<evidence type="ECO:0000313" key="4">
    <source>
        <dbReference type="Proteomes" id="UP001291687"/>
    </source>
</evidence>
<dbReference type="PANTHER" id="PTHR30327:SF1">
    <property type="entry name" value="UPF0301 PROTEIN YQGE"/>
    <property type="match status" value="1"/>
</dbReference>
<organism evidence="3 4">
    <name type="scientific">Candidatus Megaera venefica</name>
    <dbReference type="NCBI Taxonomy" id="2055910"/>
    <lineage>
        <taxon>Bacteria</taxon>
        <taxon>Pseudomonadati</taxon>
        <taxon>Pseudomonadota</taxon>
        <taxon>Alphaproteobacteria</taxon>
        <taxon>Rickettsiales</taxon>
        <taxon>Rickettsiaceae</taxon>
        <taxon>Candidatus Megaera</taxon>
    </lineage>
</organism>
<evidence type="ECO:0000256" key="1">
    <source>
        <dbReference type="ARBA" id="ARBA00009600"/>
    </source>
</evidence>
<dbReference type="PANTHER" id="PTHR30327">
    <property type="entry name" value="UNCHARACTERIZED PROTEIN YQGE"/>
    <property type="match status" value="1"/>
</dbReference>
<dbReference type="InterPro" id="IPR003774">
    <property type="entry name" value="AlgH-like"/>
</dbReference>
<accession>A0ABU5NCA1</accession>
<dbReference type="SUPFAM" id="SSF143456">
    <property type="entry name" value="VC0467-like"/>
    <property type="match status" value="1"/>
</dbReference>